<gene>
    <name evidence="6" type="ORF">QFZ46_001761</name>
</gene>
<proteinExistence type="inferred from homology"/>
<comment type="similarity">
    <text evidence="2">Belongs to the bacterial solute-binding protein 1 family.</text>
</comment>
<dbReference type="PANTHER" id="PTHR43649:SF31">
    <property type="entry name" value="SN-GLYCEROL-3-PHOSPHATE-BINDING PERIPLASMIC PROTEIN UGPB"/>
    <property type="match status" value="1"/>
</dbReference>
<dbReference type="PROSITE" id="PS51257">
    <property type="entry name" value="PROKAR_LIPOPROTEIN"/>
    <property type="match status" value="1"/>
</dbReference>
<dbReference type="InterPro" id="IPR006059">
    <property type="entry name" value="SBP"/>
</dbReference>
<dbReference type="CDD" id="cd13585">
    <property type="entry name" value="PBP2_TMBP_like"/>
    <property type="match status" value="1"/>
</dbReference>
<name>A0ABU0PA93_9MICO</name>
<evidence type="ECO:0000256" key="1">
    <source>
        <dbReference type="ARBA" id="ARBA00004196"/>
    </source>
</evidence>
<evidence type="ECO:0000313" key="7">
    <source>
        <dbReference type="Proteomes" id="UP001239085"/>
    </source>
</evidence>
<comment type="subcellular location">
    <subcellularLocation>
        <location evidence="1">Cell envelope</location>
    </subcellularLocation>
</comment>
<sequence>MRLLRTGIGVAAVALLLTGCASGANSGSGEVDTSLDPADISGEISYAIWDVNQQPAMEELIADFNKTYPDVDVSVELTAYAQYFTKLQTQGSSDTLPDVFWMNGPNFQLFASNGLLAPVTPLEDAGLIDPADYPAAMNDIYTLDGVQYAVPKDFDTIAVFYNRDIFARAGVAEPTSDWTWDDYHATAKQISDALAGEGIFGSGDGFGTQETVYPSILSNGGTIIEDGESGYDSPEAIEALQFWTDMVADGSMPSPAQNADTTGLQRFLNGQAGMLWTGNWQVSGLLESPVADDVTAVEIPLAPSGERVTGIHGIGNAMSAKAADDPAAQAFLAYLGSEEAAVIQAELGVANPAFNGTQQTFVDSVPEYNLQIFEDAAADYSVAHPVSLNTGAWNKLETDLLPEAYSGERPVAEVAKDLAEQMNQALAKEK</sequence>
<evidence type="ECO:0000313" key="6">
    <source>
        <dbReference type="EMBL" id="MDQ0643601.1"/>
    </source>
</evidence>
<dbReference type="Gene3D" id="3.40.190.10">
    <property type="entry name" value="Periplasmic binding protein-like II"/>
    <property type="match status" value="1"/>
</dbReference>
<accession>A0ABU0PA93</accession>
<keyword evidence="4 5" id="KW-0732">Signal</keyword>
<dbReference type="Proteomes" id="UP001239085">
    <property type="component" value="Unassembled WGS sequence"/>
</dbReference>
<organism evidence="6 7">
    <name type="scientific">Microbacterium murale</name>
    <dbReference type="NCBI Taxonomy" id="1081040"/>
    <lineage>
        <taxon>Bacteria</taxon>
        <taxon>Bacillati</taxon>
        <taxon>Actinomycetota</taxon>
        <taxon>Actinomycetes</taxon>
        <taxon>Micrococcales</taxon>
        <taxon>Microbacteriaceae</taxon>
        <taxon>Microbacterium</taxon>
    </lineage>
</organism>
<dbReference type="RefSeq" id="WP_307360504.1">
    <property type="nucleotide sequence ID" value="NZ_JAUSXK010000001.1"/>
</dbReference>
<dbReference type="InterPro" id="IPR050490">
    <property type="entry name" value="Bact_solute-bd_prot1"/>
</dbReference>
<keyword evidence="6" id="KW-0762">Sugar transport</keyword>
<evidence type="ECO:0000256" key="4">
    <source>
        <dbReference type="ARBA" id="ARBA00022729"/>
    </source>
</evidence>
<evidence type="ECO:0000256" key="5">
    <source>
        <dbReference type="SAM" id="SignalP"/>
    </source>
</evidence>
<feature type="chain" id="PRO_5046352801" evidence="5">
    <location>
        <begin position="24"/>
        <end position="430"/>
    </location>
</feature>
<dbReference type="Pfam" id="PF01547">
    <property type="entry name" value="SBP_bac_1"/>
    <property type="match status" value="1"/>
</dbReference>
<evidence type="ECO:0000256" key="2">
    <source>
        <dbReference type="ARBA" id="ARBA00008520"/>
    </source>
</evidence>
<reference evidence="6 7" key="1">
    <citation type="submission" date="2023-07" db="EMBL/GenBank/DDBJ databases">
        <title>Comparative genomics of wheat-associated soil bacteria to identify genetic determinants of phenazine resistance.</title>
        <authorList>
            <person name="Mouncey N."/>
        </authorList>
    </citation>
    <scope>NUCLEOTIDE SEQUENCE [LARGE SCALE GENOMIC DNA]</scope>
    <source>
        <strain evidence="6 7">W2I7</strain>
    </source>
</reference>
<feature type="signal peptide" evidence="5">
    <location>
        <begin position="1"/>
        <end position="23"/>
    </location>
</feature>
<dbReference type="SUPFAM" id="SSF53850">
    <property type="entry name" value="Periplasmic binding protein-like II"/>
    <property type="match status" value="1"/>
</dbReference>
<dbReference type="PANTHER" id="PTHR43649">
    <property type="entry name" value="ARABINOSE-BINDING PROTEIN-RELATED"/>
    <property type="match status" value="1"/>
</dbReference>
<keyword evidence="3" id="KW-0813">Transport</keyword>
<evidence type="ECO:0000256" key="3">
    <source>
        <dbReference type="ARBA" id="ARBA00022448"/>
    </source>
</evidence>
<comment type="caution">
    <text evidence="6">The sequence shown here is derived from an EMBL/GenBank/DDBJ whole genome shotgun (WGS) entry which is preliminary data.</text>
</comment>
<dbReference type="EMBL" id="JAUSXK010000001">
    <property type="protein sequence ID" value="MDQ0643601.1"/>
    <property type="molecule type" value="Genomic_DNA"/>
</dbReference>
<keyword evidence="7" id="KW-1185">Reference proteome</keyword>
<protein>
    <submittedName>
        <fullName evidence="6">Multiple sugar transport system substrate-binding protein</fullName>
    </submittedName>
</protein>